<feature type="compositionally biased region" description="Low complexity" evidence="4">
    <location>
        <begin position="791"/>
        <end position="809"/>
    </location>
</feature>
<dbReference type="RefSeq" id="WP_252442128.1">
    <property type="nucleotide sequence ID" value="NZ_JAGSOV010000053.1"/>
</dbReference>
<accession>A0ABT1A5K6</accession>
<dbReference type="Proteomes" id="UP001165283">
    <property type="component" value="Unassembled WGS sequence"/>
</dbReference>
<dbReference type="Pfam" id="PF00196">
    <property type="entry name" value="GerE"/>
    <property type="match status" value="1"/>
</dbReference>
<keyword evidence="2" id="KW-0238">DNA-binding</keyword>
<dbReference type="PROSITE" id="PS50043">
    <property type="entry name" value="HTH_LUXR_2"/>
    <property type="match status" value="1"/>
</dbReference>
<dbReference type="PANTHER" id="PTHR44688:SF16">
    <property type="entry name" value="DNA-BINDING TRANSCRIPTIONAL ACTIVATOR DEVR_DOSR"/>
    <property type="match status" value="1"/>
</dbReference>
<organism evidence="6 7">
    <name type="scientific">Pseudonocardia humida</name>
    <dbReference type="NCBI Taxonomy" id="2800819"/>
    <lineage>
        <taxon>Bacteria</taxon>
        <taxon>Bacillati</taxon>
        <taxon>Actinomycetota</taxon>
        <taxon>Actinomycetes</taxon>
        <taxon>Pseudonocardiales</taxon>
        <taxon>Pseudonocardiaceae</taxon>
        <taxon>Pseudonocardia</taxon>
    </lineage>
</organism>
<dbReference type="InterPro" id="IPR036388">
    <property type="entry name" value="WH-like_DNA-bd_sf"/>
</dbReference>
<keyword evidence="1" id="KW-0805">Transcription regulation</keyword>
<evidence type="ECO:0000256" key="1">
    <source>
        <dbReference type="ARBA" id="ARBA00023015"/>
    </source>
</evidence>
<gene>
    <name evidence="6" type="ORF">KDL28_24905</name>
</gene>
<feature type="domain" description="HTH luxR-type" evidence="5">
    <location>
        <begin position="817"/>
        <end position="882"/>
    </location>
</feature>
<dbReference type="InterPro" id="IPR027417">
    <property type="entry name" value="P-loop_NTPase"/>
</dbReference>
<dbReference type="Gene3D" id="1.10.10.10">
    <property type="entry name" value="Winged helix-like DNA-binding domain superfamily/Winged helix DNA-binding domain"/>
    <property type="match status" value="1"/>
</dbReference>
<evidence type="ECO:0000313" key="7">
    <source>
        <dbReference type="Proteomes" id="UP001165283"/>
    </source>
</evidence>
<proteinExistence type="predicted"/>
<evidence type="ECO:0000256" key="4">
    <source>
        <dbReference type="SAM" id="MobiDB-lite"/>
    </source>
</evidence>
<reference evidence="6" key="1">
    <citation type="submission" date="2021-04" db="EMBL/GenBank/DDBJ databases">
        <title>Pseudonocardia sp. nov., isolated from sandy soil of mangrove forest.</title>
        <authorList>
            <person name="Zan Z."/>
            <person name="Huang R."/>
            <person name="Liu W."/>
        </authorList>
    </citation>
    <scope>NUCLEOTIDE SEQUENCE</scope>
    <source>
        <strain evidence="6">S2-4</strain>
    </source>
</reference>
<evidence type="ECO:0000259" key="5">
    <source>
        <dbReference type="PROSITE" id="PS50043"/>
    </source>
</evidence>
<name>A0ABT1A5K6_9PSEU</name>
<comment type="caution">
    <text evidence="6">The sequence shown here is derived from an EMBL/GenBank/DDBJ whole genome shotgun (WGS) entry which is preliminary data.</text>
</comment>
<dbReference type="InterPro" id="IPR016032">
    <property type="entry name" value="Sig_transdc_resp-reg_C-effctor"/>
</dbReference>
<keyword evidence="7" id="KW-1185">Reference proteome</keyword>
<evidence type="ECO:0000256" key="3">
    <source>
        <dbReference type="ARBA" id="ARBA00023163"/>
    </source>
</evidence>
<evidence type="ECO:0000256" key="2">
    <source>
        <dbReference type="ARBA" id="ARBA00023125"/>
    </source>
</evidence>
<keyword evidence="3" id="KW-0804">Transcription</keyword>
<feature type="region of interest" description="Disordered" evidence="4">
    <location>
        <begin position="791"/>
        <end position="824"/>
    </location>
</feature>
<sequence length="888" mass="91838">MGATDVSRWPGSTDGATALAQRPYGGPPGGEALTARVVEDPVAPLAAAIVGPGGTGKSMLLDELAAAYARAGVEVVRYPGPWSDPRDAAVLVDDAHRLTDADLDRLCRLAADPAARLVLAHRPWPRPRALAALTATLGPRRIVAMVGHLDRAAVADRIAERLDCAPPEPMVALVHEQSGGLPGLVDLVAHVLRESGRFDPREPERFDRPDRITVSAAFAERLRHRVDALEPDVHAVLEAMALGAALDSDVLGTLFDGLPGGGQVGMDAGIGAAVEAAMATGLLRDTGELIPIIQALFLRLTPVLRRRELQCRLATIELDRGGSVLVAGRRLLGTGASGTRVAAVLEAAADEAIADSPALAAELLAGAVAAGRPARALAARRARATALAGDLDAALRHADPVLAAASHTDATLTDAAAADRAQAVHTTAAVLAHRGMLSGSAELYRSLSPADALLGVPALVATGALAEAERAVAAAAAAPGPSTLLGGAAALMADGMIATVTGSAPAAVSRLSRAAALLEPIAATALLPDTPAALTAVVALQCGELSVAADVLRRAVQGRHGGRPAALRHRLLHARLLLAGGHPGAVRRLLDRLSRPDVRLEPRDEVVAAALDVAVARRAESPGALATAWARARDALVRYPVDLFTLRQLGELAVAAAALDESDRLAAHLDEAEQLLDRLGRPALWTAPLHWSRLQAAVVTDAAEEVDRQVEALAAMADTGPYPAVLHAAGTAWADVLTGRTDPDALVALGRRMQAVGLGWEAARLLGRAAPLVPERRAAAALHAFARTVAPGATPDTAAPDTTEPSTPELDTATPATPADDNPFTERELEIGRLILAGLTYKQIGSRLYISAKTVEHYVARMRQRLGVGSRGELFDRLRAAVAAVGDG</sequence>
<feature type="region of interest" description="Disordered" evidence="4">
    <location>
        <begin position="1"/>
        <end position="30"/>
    </location>
</feature>
<dbReference type="PRINTS" id="PR00038">
    <property type="entry name" value="HTHLUXR"/>
</dbReference>
<dbReference type="SMART" id="SM00421">
    <property type="entry name" value="HTH_LUXR"/>
    <property type="match status" value="1"/>
</dbReference>
<dbReference type="PANTHER" id="PTHR44688">
    <property type="entry name" value="DNA-BINDING TRANSCRIPTIONAL ACTIVATOR DEVR_DOSR"/>
    <property type="match status" value="1"/>
</dbReference>
<dbReference type="InterPro" id="IPR000792">
    <property type="entry name" value="Tscrpt_reg_LuxR_C"/>
</dbReference>
<dbReference type="CDD" id="cd06170">
    <property type="entry name" value="LuxR_C_like"/>
    <property type="match status" value="1"/>
</dbReference>
<dbReference type="EMBL" id="JAGSOV010000053">
    <property type="protein sequence ID" value="MCO1658307.1"/>
    <property type="molecule type" value="Genomic_DNA"/>
</dbReference>
<evidence type="ECO:0000313" key="6">
    <source>
        <dbReference type="EMBL" id="MCO1658307.1"/>
    </source>
</evidence>
<dbReference type="SUPFAM" id="SSF52540">
    <property type="entry name" value="P-loop containing nucleoside triphosphate hydrolases"/>
    <property type="match status" value="1"/>
</dbReference>
<protein>
    <submittedName>
        <fullName evidence="6">Helix-turn-helix transcriptional regulator</fullName>
    </submittedName>
</protein>
<dbReference type="SUPFAM" id="SSF46894">
    <property type="entry name" value="C-terminal effector domain of the bipartite response regulators"/>
    <property type="match status" value="1"/>
</dbReference>
<dbReference type="PROSITE" id="PS00622">
    <property type="entry name" value="HTH_LUXR_1"/>
    <property type="match status" value="1"/>
</dbReference>